<protein>
    <submittedName>
        <fullName evidence="1">Histidine--tRNA ligase</fullName>
    </submittedName>
</protein>
<keyword evidence="1" id="KW-0436">Ligase</keyword>
<proteinExistence type="predicted"/>
<dbReference type="AlphaFoldDB" id="A0AAD9F8T6"/>
<dbReference type="GO" id="GO:0016874">
    <property type="term" value="F:ligase activity"/>
    <property type="evidence" value="ECO:0007669"/>
    <property type="project" value="UniProtKB-KW"/>
</dbReference>
<evidence type="ECO:0000313" key="2">
    <source>
        <dbReference type="Proteomes" id="UP001228049"/>
    </source>
</evidence>
<evidence type="ECO:0000313" key="1">
    <source>
        <dbReference type="EMBL" id="KAK1892341.1"/>
    </source>
</evidence>
<sequence length="65" mass="7514">PPQTTILLGGSVMEEKLREVNRIKGCYALVDRDLRPPVRRSDSRLPELIPQEVFHQSQLMKMNIL</sequence>
<reference evidence="1" key="1">
    <citation type="submission" date="2023-04" db="EMBL/GenBank/DDBJ databases">
        <title>Chromosome-level genome of Chaenocephalus aceratus.</title>
        <authorList>
            <person name="Park H."/>
        </authorList>
    </citation>
    <scope>NUCLEOTIDE SEQUENCE</scope>
    <source>
        <strain evidence="1">DE</strain>
        <tissue evidence="1">Muscle</tissue>
    </source>
</reference>
<accession>A0AAD9F8T6</accession>
<dbReference type="EMBL" id="JASDAP010000013">
    <property type="protein sequence ID" value="KAK1892341.1"/>
    <property type="molecule type" value="Genomic_DNA"/>
</dbReference>
<feature type="non-terminal residue" evidence="1">
    <location>
        <position position="65"/>
    </location>
</feature>
<keyword evidence="2" id="KW-1185">Reference proteome</keyword>
<name>A0AAD9F8T6_DISEL</name>
<feature type="non-terminal residue" evidence="1">
    <location>
        <position position="1"/>
    </location>
</feature>
<comment type="caution">
    <text evidence="1">The sequence shown here is derived from an EMBL/GenBank/DDBJ whole genome shotgun (WGS) entry which is preliminary data.</text>
</comment>
<gene>
    <name evidence="1" type="ORF">KUDE01_007416</name>
</gene>
<dbReference type="Proteomes" id="UP001228049">
    <property type="component" value="Unassembled WGS sequence"/>
</dbReference>
<organism evidence="1 2">
    <name type="scientific">Dissostichus eleginoides</name>
    <name type="common">Patagonian toothfish</name>
    <name type="synonym">Dissostichus amissus</name>
    <dbReference type="NCBI Taxonomy" id="100907"/>
    <lineage>
        <taxon>Eukaryota</taxon>
        <taxon>Metazoa</taxon>
        <taxon>Chordata</taxon>
        <taxon>Craniata</taxon>
        <taxon>Vertebrata</taxon>
        <taxon>Euteleostomi</taxon>
        <taxon>Actinopterygii</taxon>
        <taxon>Neopterygii</taxon>
        <taxon>Teleostei</taxon>
        <taxon>Neoteleostei</taxon>
        <taxon>Acanthomorphata</taxon>
        <taxon>Eupercaria</taxon>
        <taxon>Perciformes</taxon>
        <taxon>Notothenioidei</taxon>
        <taxon>Nototheniidae</taxon>
        <taxon>Dissostichus</taxon>
    </lineage>
</organism>